<evidence type="ECO:0000256" key="8">
    <source>
        <dbReference type="ARBA" id="ARBA00054599"/>
    </source>
</evidence>
<dbReference type="PROSITE" id="PS51130">
    <property type="entry name" value="PDXT_SNO_2"/>
    <property type="match status" value="1"/>
</dbReference>
<feature type="active site" description="Charge relay system" evidence="10 11">
    <location>
        <position position="174"/>
    </location>
</feature>
<comment type="catalytic activity">
    <reaction evidence="6 10">
        <text>aldehydo-D-ribose 5-phosphate + D-glyceraldehyde 3-phosphate + L-glutamine = pyridoxal 5'-phosphate + L-glutamate + phosphate + 3 H2O + H(+)</text>
        <dbReference type="Rhea" id="RHEA:31507"/>
        <dbReference type="ChEBI" id="CHEBI:15377"/>
        <dbReference type="ChEBI" id="CHEBI:15378"/>
        <dbReference type="ChEBI" id="CHEBI:29985"/>
        <dbReference type="ChEBI" id="CHEBI:43474"/>
        <dbReference type="ChEBI" id="CHEBI:58273"/>
        <dbReference type="ChEBI" id="CHEBI:58359"/>
        <dbReference type="ChEBI" id="CHEBI:59776"/>
        <dbReference type="ChEBI" id="CHEBI:597326"/>
        <dbReference type="EC" id="4.3.3.6"/>
    </reaction>
</comment>
<dbReference type="Pfam" id="PF01174">
    <property type="entry name" value="SNO"/>
    <property type="match status" value="1"/>
</dbReference>
<dbReference type="InterPro" id="IPR002161">
    <property type="entry name" value="PdxT/SNO"/>
</dbReference>
<dbReference type="PANTHER" id="PTHR31559:SF0">
    <property type="entry name" value="PYRIDOXAL 5'-PHOSPHATE SYNTHASE SUBUNIT SNO1-RELATED"/>
    <property type="match status" value="1"/>
</dbReference>
<keyword evidence="3 10" id="KW-0663">Pyridoxal phosphate</keyword>
<evidence type="ECO:0000256" key="3">
    <source>
        <dbReference type="ARBA" id="ARBA00022898"/>
    </source>
</evidence>
<sequence>MTRSELKIGVLALQGDFEAHLQALKEIGIPSIEIRDPARLGELDGLIIPGGESTTLLKLLGCEGMEAIRRFGRRGGVVLGTCAGLILLAHDVRDPAQESLGLLDATVTRNAYGRQVESFHAVGQWEGEENRPLEMTFIRAPRIQDFGGGVTVLARFKGEPVMIRQNRILGATFHPELTADRSVHALFVQLAHEAARAPSEKVKEAAEPCQQ</sequence>
<dbReference type="PROSITE" id="PS51273">
    <property type="entry name" value="GATASE_TYPE_1"/>
    <property type="match status" value="1"/>
</dbReference>
<evidence type="ECO:0000256" key="6">
    <source>
        <dbReference type="ARBA" id="ARBA00047992"/>
    </source>
</evidence>
<proteinExistence type="inferred from homology"/>
<comment type="function">
    <text evidence="8 10">Catalyzes the hydrolysis of glutamine to glutamate and ammonia as part of the biosynthesis of pyridoxal 5'-phosphate. The resulting ammonia molecule is channeled to the active site of PdxS.</text>
</comment>
<evidence type="ECO:0000256" key="9">
    <source>
        <dbReference type="ARBA" id="ARBA00064749"/>
    </source>
</evidence>
<dbReference type="GO" id="GO:0005829">
    <property type="term" value="C:cytosol"/>
    <property type="evidence" value="ECO:0007669"/>
    <property type="project" value="TreeGrafter"/>
</dbReference>
<evidence type="ECO:0000256" key="11">
    <source>
        <dbReference type="PIRSR" id="PIRSR005639-1"/>
    </source>
</evidence>
<dbReference type="GO" id="GO:0036381">
    <property type="term" value="F:pyridoxal 5'-phosphate synthase (glutamine hydrolysing) activity"/>
    <property type="evidence" value="ECO:0007669"/>
    <property type="project" value="UniProtKB-UniRule"/>
</dbReference>
<keyword evidence="2 10" id="KW-0378">Hydrolase</keyword>
<dbReference type="PANTHER" id="PTHR31559">
    <property type="entry name" value="PYRIDOXAL 5'-PHOSPHATE SYNTHASE SUBUNIT SNO"/>
    <property type="match status" value="1"/>
</dbReference>
<dbReference type="GO" id="GO:0006543">
    <property type="term" value="P:L-glutamine catabolic process"/>
    <property type="evidence" value="ECO:0007669"/>
    <property type="project" value="UniProtKB-UniRule"/>
</dbReference>
<dbReference type="InterPro" id="IPR029062">
    <property type="entry name" value="Class_I_gatase-like"/>
</dbReference>
<comment type="subunit">
    <text evidence="9 10">In the presence of PdxS, forms a dodecamer of heterodimers. Only shows activity in the heterodimer.</text>
</comment>
<feature type="active site" description="Charge relay system" evidence="10 11">
    <location>
        <position position="176"/>
    </location>
</feature>
<gene>
    <name evidence="10 13" type="primary">pdxT</name>
    <name evidence="13" type="ORF">KJ970_18240</name>
</gene>
<comment type="catalytic activity">
    <reaction evidence="7 10">
        <text>L-glutamine + H2O = L-glutamate + NH4(+)</text>
        <dbReference type="Rhea" id="RHEA:15889"/>
        <dbReference type="ChEBI" id="CHEBI:15377"/>
        <dbReference type="ChEBI" id="CHEBI:28938"/>
        <dbReference type="ChEBI" id="CHEBI:29985"/>
        <dbReference type="ChEBI" id="CHEBI:58359"/>
        <dbReference type="EC" id="3.5.1.2"/>
    </reaction>
</comment>
<evidence type="ECO:0000256" key="12">
    <source>
        <dbReference type="PIRSR" id="PIRSR005639-2"/>
    </source>
</evidence>
<evidence type="ECO:0000256" key="5">
    <source>
        <dbReference type="ARBA" id="ARBA00023239"/>
    </source>
</evidence>
<dbReference type="GO" id="GO:1903600">
    <property type="term" value="C:glutaminase complex"/>
    <property type="evidence" value="ECO:0007669"/>
    <property type="project" value="TreeGrafter"/>
</dbReference>
<evidence type="ECO:0000256" key="7">
    <source>
        <dbReference type="ARBA" id="ARBA00049534"/>
    </source>
</evidence>
<keyword evidence="4 10" id="KW-0315">Glutamine amidotransferase</keyword>
<evidence type="ECO:0000313" key="13">
    <source>
        <dbReference type="EMBL" id="MBU2692863.1"/>
    </source>
</evidence>
<reference evidence="13" key="1">
    <citation type="submission" date="2021-05" db="EMBL/GenBank/DDBJ databases">
        <title>Energy efficiency and biological interactions define the core microbiome of deep oligotrophic groundwater.</title>
        <authorList>
            <person name="Mehrshad M."/>
            <person name="Lopez-Fernandez M."/>
            <person name="Bell E."/>
            <person name="Bernier-Latmani R."/>
            <person name="Bertilsson S."/>
            <person name="Dopson M."/>
        </authorList>
    </citation>
    <scope>NUCLEOTIDE SEQUENCE</scope>
    <source>
        <strain evidence="13">Modern_marine.mb.64</strain>
    </source>
</reference>
<dbReference type="EC" id="4.3.3.6" evidence="10"/>
<comment type="pathway">
    <text evidence="10">Cofactor biosynthesis; pyridoxal 5'-phosphate biosynthesis.</text>
</comment>
<accession>A0A948S054</accession>
<protein>
    <recommendedName>
        <fullName evidence="10">Pyridoxal 5'-phosphate synthase subunit PdxT</fullName>
        <ecNumber evidence="10">4.3.3.6</ecNumber>
    </recommendedName>
    <alternativeName>
        <fullName evidence="10">Pdx2</fullName>
    </alternativeName>
    <alternativeName>
        <fullName evidence="10">Pyridoxal 5'-phosphate synthase glutaminase subunit</fullName>
        <ecNumber evidence="10">3.5.1.2</ecNumber>
    </alternativeName>
</protein>
<dbReference type="GO" id="GO:0042823">
    <property type="term" value="P:pyridoxal phosphate biosynthetic process"/>
    <property type="evidence" value="ECO:0007669"/>
    <property type="project" value="UniProtKB-UniRule"/>
</dbReference>
<feature type="binding site" evidence="10 12">
    <location>
        <begin position="51"/>
        <end position="53"/>
    </location>
    <ligand>
        <name>L-glutamine</name>
        <dbReference type="ChEBI" id="CHEBI:58359"/>
    </ligand>
</feature>
<dbReference type="PROSITE" id="PS01236">
    <property type="entry name" value="PDXT_SNO_1"/>
    <property type="match status" value="1"/>
</dbReference>
<dbReference type="CDD" id="cd01749">
    <property type="entry name" value="GATase1_PB"/>
    <property type="match status" value="1"/>
</dbReference>
<keyword evidence="5 10" id="KW-0456">Lyase</keyword>
<feature type="active site" description="Nucleophile" evidence="10 11">
    <location>
        <position position="82"/>
    </location>
</feature>
<dbReference type="NCBIfam" id="TIGR03800">
    <property type="entry name" value="PLP_synth_Pdx2"/>
    <property type="match status" value="1"/>
</dbReference>
<name>A0A948S054_UNCEI</name>
<dbReference type="FunFam" id="3.40.50.880:FF:000010">
    <property type="entry name" value="uncharacterized protein LOC100176842 isoform X2"/>
    <property type="match status" value="1"/>
</dbReference>
<organism evidence="13 14">
    <name type="scientific">Eiseniibacteriota bacterium</name>
    <dbReference type="NCBI Taxonomy" id="2212470"/>
    <lineage>
        <taxon>Bacteria</taxon>
        <taxon>Candidatus Eiseniibacteriota</taxon>
    </lineage>
</organism>
<dbReference type="Proteomes" id="UP000777784">
    <property type="component" value="Unassembled WGS sequence"/>
</dbReference>
<dbReference type="EMBL" id="JAHJDP010000104">
    <property type="protein sequence ID" value="MBU2692863.1"/>
    <property type="molecule type" value="Genomic_DNA"/>
</dbReference>
<evidence type="ECO:0000256" key="4">
    <source>
        <dbReference type="ARBA" id="ARBA00022962"/>
    </source>
</evidence>
<dbReference type="GO" id="GO:0008614">
    <property type="term" value="P:pyridoxine metabolic process"/>
    <property type="evidence" value="ECO:0007669"/>
    <property type="project" value="TreeGrafter"/>
</dbReference>
<dbReference type="GO" id="GO:0004359">
    <property type="term" value="F:glutaminase activity"/>
    <property type="evidence" value="ECO:0007669"/>
    <property type="project" value="UniProtKB-UniRule"/>
</dbReference>
<comment type="similarity">
    <text evidence="1 10">Belongs to the glutaminase PdxT/SNO family.</text>
</comment>
<feature type="binding site" evidence="10 12">
    <location>
        <position position="109"/>
    </location>
    <ligand>
        <name>L-glutamine</name>
        <dbReference type="ChEBI" id="CHEBI:58359"/>
    </ligand>
</feature>
<dbReference type="InterPro" id="IPR021196">
    <property type="entry name" value="PdxT/SNO_CS"/>
</dbReference>
<dbReference type="AlphaFoldDB" id="A0A948S054"/>
<comment type="caution">
    <text evidence="13">The sequence shown here is derived from an EMBL/GenBank/DDBJ whole genome shotgun (WGS) entry which is preliminary data.</text>
</comment>
<dbReference type="HAMAP" id="MF_01615">
    <property type="entry name" value="PdxT"/>
    <property type="match status" value="1"/>
</dbReference>
<feature type="binding site" evidence="10 12">
    <location>
        <begin position="138"/>
        <end position="139"/>
    </location>
    <ligand>
        <name>L-glutamine</name>
        <dbReference type="ChEBI" id="CHEBI:58359"/>
    </ligand>
</feature>
<evidence type="ECO:0000313" key="14">
    <source>
        <dbReference type="Proteomes" id="UP000777784"/>
    </source>
</evidence>
<evidence type="ECO:0000256" key="1">
    <source>
        <dbReference type="ARBA" id="ARBA00008345"/>
    </source>
</evidence>
<dbReference type="EC" id="3.5.1.2" evidence="10"/>
<evidence type="ECO:0000256" key="10">
    <source>
        <dbReference type="HAMAP-Rule" id="MF_01615"/>
    </source>
</evidence>
<dbReference type="PIRSF" id="PIRSF005639">
    <property type="entry name" value="Glut_amidoT_SNO"/>
    <property type="match status" value="1"/>
</dbReference>
<dbReference type="Gene3D" id="3.40.50.880">
    <property type="match status" value="1"/>
</dbReference>
<dbReference type="SUPFAM" id="SSF52317">
    <property type="entry name" value="Class I glutamine amidotransferase-like"/>
    <property type="match status" value="1"/>
</dbReference>
<evidence type="ECO:0000256" key="2">
    <source>
        <dbReference type="ARBA" id="ARBA00022801"/>
    </source>
</evidence>